<proteinExistence type="predicted"/>
<name>A0A3Q9KQ09_STRGD</name>
<evidence type="ECO:0000313" key="2">
    <source>
        <dbReference type="Proteomes" id="UP000271291"/>
    </source>
</evidence>
<accession>A0A3Q9KQ09</accession>
<dbReference type="RefSeq" id="WP_127177390.1">
    <property type="nucleotide sequence ID" value="NZ_CP029078.1"/>
</dbReference>
<organism evidence="1 2">
    <name type="scientific">Streptomyces griseoviridis</name>
    <dbReference type="NCBI Taxonomy" id="45398"/>
    <lineage>
        <taxon>Bacteria</taxon>
        <taxon>Bacillati</taxon>
        <taxon>Actinomycetota</taxon>
        <taxon>Actinomycetes</taxon>
        <taxon>Kitasatosporales</taxon>
        <taxon>Streptomycetaceae</taxon>
        <taxon>Streptomyces</taxon>
    </lineage>
</organism>
<sequence>MSTPSTTCLSAFATALASRLPGARRSECYRHLTYEEPFPIADRVWDASGYTCARTDASGPPVASGRTTHA</sequence>
<dbReference type="EMBL" id="CP034687">
    <property type="protein sequence ID" value="AZS84489.1"/>
    <property type="molecule type" value="Genomic_DNA"/>
</dbReference>
<evidence type="ECO:0000313" key="1">
    <source>
        <dbReference type="EMBL" id="AZS84489.1"/>
    </source>
</evidence>
<dbReference type="Proteomes" id="UP000271291">
    <property type="component" value="Chromosome"/>
</dbReference>
<dbReference type="KEGG" id="sgd:ELQ87_09465"/>
<gene>
    <name evidence="1" type="ORF">ELQ87_09465</name>
</gene>
<reference evidence="1 2" key="1">
    <citation type="submission" date="2018-12" db="EMBL/GenBank/DDBJ databases">
        <title>Streptomyces griseoviridis F1-27 complete genome.</title>
        <authorList>
            <person name="Mariita R.M."/>
            <person name="Sello J.K."/>
        </authorList>
    </citation>
    <scope>NUCLEOTIDE SEQUENCE [LARGE SCALE GENOMIC DNA]</scope>
    <source>
        <strain evidence="1 2">F1-27</strain>
    </source>
</reference>
<dbReference type="AlphaFoldDB" id="A0A3Q9KQ09"/>
<protein>
    <submittedName>
        <fullName evidence="1">Uncharacterized protein</fullName>
    </submittedName>
</protein>